<dbReference type="EMBL" id="AP021858">
    <property type="protein sequence ID" value="BBO24071.1"/>
    <property type="molecule type" value="Genomic_DNA"/>
</dbReference>
<feature type="domain" description="RNHCP" evidence="1">
    <location>
        <begin position="1"/>
        <end position="57"/>
    </location>
</feature>
<dbReference type="Proteomes" id="UP000662873">
    <property type="component" value="Chromosome"/>
</dbReference>
<accession>A0A809SA55</accession>
<protein>
    <recommendedName>
        <fullName evidence="1">RNHCP domain-containing protein</fullName>
    </recommendedName>
</protein>
<evidence type="ECO:0000259" key="1">
    <source>
        <dbReference type="Pfam" id="PF12647"/>
    </source>
</evidence>
<evidence type="ECO:0000313" key="3">
    <source>
        <dbReference type="Proteomes" id="UP000662873"/>
    </source>
</evidence>
<reference evidence="2" key="1">
    <citation type="journal article" name="DNA Res.">
        <title>The physiological potential of anammox bacteria as revealed by their core genome structure.</title>
        <authorList>
            <person name="Okubo T."/>
            <person name="Toyoda A."/>
            <person name="Fukuhara K."/>
            <person name="Uchiyama I."/>
            <person name="Harigaya Y."/>
            <person name="Kuroiwa M."/>
            <person name="Suzuki T."/>
            <person name="Murakami Y."/>
            <person name="Suwa Y."/>
            <person name="Takami H."/>
        </authorList>
    </citation>
    <scope>NUCLEOTIDE SEQUENCE</scope>
    <source>
        <strain evidence="2">317325-2</strain>
    </source>
</reference>
<dbReference type="AlphaFoldDB" id="A0A809SA55"/>
<organism evidence="2 3">
    <name type="scientific">Candidatus Nitrosymbiomonas proteolyticus</name>
    <dbReference type="NCBI Taxonomy" id="2608984"/>
    <lineage>
        <taxon>Bacteria</taxon>
        <taxon>Bacillati</taxon>
        <taxon>Armatimonadota</taxon>
        <taxon>Armatimonadota incertae sedis</taxon>
        <taxon>Candidatus Nitrosymbiomonas</taxon>
    </lineage>
</organism>
<dbReference type="Pfam" id="PF12647">
    <property type="entry name" value="RNHCP"/>
    <property type="match status" value="1"/>
</dbReference>
<dbReference type="KEGG" id="npy:NPRO_16660"/>
<gene>
    <name evidence="2" type="ORF">NPRO_16660</name>
</gene>
<evidence type="ECO:0000313" key="2">
    <source>
        <dbReference type="EMBL" id="BBO24071.1"/>
    </source>
</evidence>
<proteinExistence type="predicted"/>
<name>A0A809SA55_9BACT</name>
<dbReference type="InterPro" id="IPR024439">
    <property type="entry name" value="RNHCP"/>
</dbReference>
<sequence>MHLDATPGDRSSDCGALMEPIAVWVRSGGEWAIIHRCTECGSLSSNRIAADDSGLVLLSLAVRPLSAPPFPLDRWAEM</sequence>